<dbReference type="PROSITE" id="PS51334">
    <property type="entry name" value="PRONE"/>
    <property type="match status" value="1"/>
</dbReference>
<evidence type="ECO:0000313" key="5">
    <source>
        <dbReference type="EMBL" id="AEE89667.1"/>
    </source>
</evidence>
<evidence type="ECO:0000256" key="1">
    <source>
        <dbReference type="ARBA" id="ARBA00022658"/>
    </source>
</evidence>
<feature type="compositionally biased region" description="Low complexity" evidence="3">
    <location>
        <begin position="17"/>
        <end position="26"/>
    </location>
</feature>
<dbReference type="KEGG" id="mtr:11406065"/>
<dbReference type="Proteomes" id="UP000265566">
    <property type="component" value="Chromosome 5"/>
</dbReference>
<dbReference type="EMBL" id="PSQE01000005">
    <property type="protein sequence ID" value="RHN57046.1"/>
    <property type="molecule type" value="Genomic_DNA"/>
</dbReference>
<accession>F6LPU5</accession>
<dbReference type="OMA" id="VWRRKHH"/>
<evidence type="ECO:0000256" key="3">
    <source>
        <dbReference type="SAM" id="MobiDB-lite"/>
    </source>
</evidence>
<keyword evidence="1 2" id="KW-0344">Guanine-nucleotide releasing factor</keyword>
<evidence type="ECO:0000313" key="9">
    <source>
        <dbReference type="Proteomes" id="UP000002051"/>
    </source>
</evidence>
<sequence>MEALCNKSENFQKRKNGSCSSTGSCCSDLTEQAKTARGSSSFPIRKATMSKCSKSDEKENEPVSQVDDKKVTSISSKISGSGGDMMKERFAKLLLGEDMSGSGKGVSTALAISNAITNLCGTVFGQLWRLEPVPCEKKEKWQREMDWLLCVGDHIVELMPSWQTYPDGSKQEVMTCRPRSDIFINLPALRKLDNMLLEILDSCTAMEFWYVDQGIVAPDADGSASFRKRNQRQEEKWWLPVPRVPPAGLSENSRKKLNHTRESASQILKAAMSINSIALDEMEVPESYLDTLPKNGRTCLGDFIYRYITSDQFSQECLLDCIDISNEHVALEIANRLEAAIYVWRRRSHSKPPLYPSRSTTKSSWDIVKDFMVDGDKRELLAERAESILISLKQRFPGLSQTTLDTSKIQCNKDVGKSILESYSRVLESMAFNIVARIDDLLYVDDLTKHSDRFPLAPMVNMVSQKKVSQQLPVSVSDTQHKAKFGTPSYSPVPLISPSKGEITPFIHNNNSNIIKPQRRGFGVKRVLSNYLGGEMKAAKIFSNSSHEVNSSNPSCKRTEQLECKNESCSMKSKTK</sequence>
<dbReference type="PANTHER" id="PTHR33101:SF1">
    <property type="entry name" value="ROP GUANINE NUCLEOTIDE EXCHANGE FACTOR 5"/>
    <property type="match status" value="1"/>
</dbReference>
<proteinExistence type="evidence at transcript level"/>
<dbReference type="PANTHER" id="PTHR33101">
    <property type="entry name" value="ROP GUANINE NUCLEOTIDE EXCHANGE FACTOR 1"/>
    <property type="match status" value="1"/>
</dbReference>
<dbReference type="FunFam" id="1.20.58.2010:FF:000004">
    <property type="entry name" value="Rop guanine nucleotide exchange factor 1"/>
    <property type="match status" value="1"/>
</dbReference>
<protein>
    <submittedName>
        <fullName evidence="7">Putative PRONE domain-containing protein</fullName>
    </submittedName>
    <submittedName>
        <fullName evidence="6">RHO guanyl-nucleotide exchange factor</fullName>
    </submittedName>
    <submittedName>
        <fullName evidence="5">RopGEF6</fullName>
    </submittedName>
</protein>
<reference evidence="7" key="5">
    <citation type="journal article" date="2018" name="Nat. Plants">
        <title>Whole-genome landscape of Medicago truncatula symbiotic genes.</title>
        <authorList>
            <person name="Pecrix Y."/>
            <person name="Gamas P."/>
            <person name="Carrere S."/>
        </authorList>
    </citation>
    <scope>NUCLEOTIDE SEQUENCE</scope>
    <source>
        <tissue evidence="7">Leaves</tissue>
    </source>
</reference>
<feature type="region of interest" description="Disordered" evidence="3">
    <location>
        <begin position="49"/>
        <end position="83"/>
    </location>
</feature>
<dbReference type="Proteomes" id="UP000002051">
    <property type="component" value="Chromosome 5"/>
</dbReference>
<dbReference type="InterPro" id="IPR038937">
    <property type="entry name" value="RopGEF"/>
</dbReference>
<dbReference type="GO" id="GO:0005886">
    <property type="term" value="C:plasma membrane"/>
    <property type="evidence" value="ECO:0000318"/>
    <property type="project" value="GO_Central"/>
</dbReference>
<dbReference type="eggNOG" id="ENOG502QPIY">
    <property type="taxonomic scope" value="Eukaryota"/>
</dbReference>
<dbReference type="ExpressionAtlas" id="F6LPU5">
    <property type="expression patterns" value="differential"/>
</dbReference>
<dbReference type="PaxDb" id="3880-AES99484"/>
<gene>
    <name evidence="8" type="primary">11406065</name>
    <name evidence="6" type="ordered locus">MTR_5g081410</name>
    <name evidence="7" type="ORF">MtrunA17_Chr5g0436141</name>
</gene>
<dbReference type="InterPro" id="IPR005512">
    <property type="entry name" value="PRONE_dom"/>
</dbReference>
<feature type="domain" description="PRONE" evidence="4">
    <location>
        <begin position="73"/>
        <end position="455"/>
    </location>
</feature>
<dbReference type="EnsemblPlants" id="AES99484">
    <property type="protein sequence ID" value="AES99484"/>
    <property type="gene ID" value="MTR_5g081410"/>
</dbReference>
<dbReference type="STRING" id="3880.F6LPU5"/>
<evidence type="ECO:0000256" key="2">
    <source>
        <dbReference type="PROSITE-ProRule" id="PRU00663"/>
    </source>
</evidence>
<reference evidence="6 9" key="3">
    <citation type="journal article" date="2014" name="BMC Genomics">
        <title>An improved genome release (version Mt4.0) for the model legume Medicago truncatula.</title>
        <authorList>
            <person name="Tang H."/>
            <person name="Krishnakumar V."/>
            <person name="Bidwell S."/>
            <person name="Rosen B."/>
            <person name="Chan A."/>
            <person name="Zhou S."/>
            <person name="Gentzbittel L."/>
            <person name="Childs K.L."/>
            <person name="Yandell M."/>
            <person name="Gundlach H."/>
            <person name="Mayer K.F."/>
            <person name="Schwartz D.C."/>
            <person name="Town C.D."/>
        </authorList>
    </citation>
    <scope>GENOME REANNOTATION</scope>
    <source>
        <strain evidence="8 9">cv. Jemalong A17</strain>
    </source>
</reference>
<dbReference type="HOGENOM" id="CLU_019073_2_0_1"/>
<evidence type="ECO:0000313" key="6">
    <source>
        <dbReference type="EMBL" id="AES99484.1"/>
    </source>
</evidence>
<organism evidence="5">
    <name type="scientific">Medicago truncatula</name>
    <name type="common">Barrel medic</name>
    <name type="synonym">Medicago tribuloides</name>
    <dbReference type="NCBI Taxonomy" id="3880"/>
    <lineage>
        <taxon>Eukaryota</taxon>
        <taxon>Viridiplantae</taxon>
        <taxon>Streptophyta</taxon>
        <taxon>Embryophyta</taxon>
        <taxon>Tracheophyta</taxon>
        <taxon>Spermatophyta</taxon>
        <taxon>Magnoliopsida</taxon>
        <taxon>eudicotyledons</taxon>
        <taxon>Gunneridae</taxon>
        <taxon>Pentapetalae</taxon>
        <taxon>rosids</taxon>
        <taxon>fabids</taxon>
        <taxon>Fabales</taxon>
        <taxon>Fabaceae</taxon>
        <taxon>Papilionoideae</taxon>
        <taxon>50 kb inversion clade</taxon>
        <taxon>NPAAA clade</taxon>
        <taxon>Hologalegina</taxon>
        <taxon>IRL clade</taxon>
        <taxon>Trifolieae</taxon>
        <taxon>Medicago</taxon>
    </lineage>
</organism>
<dbReference type="AlphaFoldDB" id="F6LPU5"/>
<dbReference type="FunFam" id="1.20.58.2010:FF:000001">
    <property type="entry name" value="Rop guanine nucleotide exchange factor 14"/>
    <property type="match status" value="1"/>
</dbReference>
<evidence type="ECO:0000313" key="7">
    <source>
        <dbReference type="EMBL" id="RHN57046.1"/>
    </source>
</evidence>
<feature type="compositionally biased region" description="Basic and acidic residues" evidence="3">
    <location>
        <begin position="557"/>
        <end position="566"/>
    </location>
</feature>
<dbReference type="EMBL" id="JF340142">
    <property type="protein sequence ID" value="AEE89667.1"/>
    <property type="molecule type" value="mRNA"/>
</dbReference>
<reference evidence="6 9" key="1">
    <citation type="journal article" date="2011" name="Nature">
        <title>The Medicago genome provides insight into the evolution of rhizobial symbioses.</title>
        <authorList>
            <person name="Young N.D."/>
            <person name="Debelle F."/>
            <person name="Oldroyd G.E."/>
            <person name="Geurts R."/>
            <person name="Cannon S.B."/>
            <person name="Udvardi M.K."/>
            <person name="Benedito V.A."/>
            <person name="Mayer K.F."/>
            <person name="Gouzy J."/>
            <person name="Schoof H."/>
            <person name="Van de Peer Y."/>
            <person name="Proost S."/>
            <person name="Cook D.R."/>
            <person name="Meyers B.C."/>
            <person name="Spannagl M."/>
            <person name="Cheung F."/>
            <person name="De Mita S."/>
            <person name="Krishnakumar V."/>
            <person name="Gundlach H."/>
            <person name="Zhou S."/>
            <person name="Mudge J."/>
            <person name="Bharti A.K."/>
            <person name="Murray J.D."/>
            <person name="Naoumkina M.A."/>
            <person name="Rosen B."/>
            <person name="Silverstein K.A."/>
            <person name="Tang H."/>
            <person name="Rombauts S."/>
            <person name="Zhao P.X."/>
            <person name="Zhou P."/>
            <person name="Barbe V."/>
            <person name="Bardou P."/>
            <person name="Bechner M."/>
            <person name="Bellec A."/>
            <person name="Berger A."/>
            <person name="Berges H."/>
            <person name="Bidwell S."/>
            <person name="Bisseling T."/>
            <person name="Choisne N."/>
            <person name="Couloux A."/>
            <person name="Denny R."/>
            <person name="Deshpande S."/>
            <person name="Dai X."/>
            <person name="Doyle J.J."/>
            <person name="Dudez A.M."/>
            <person name="Farmer A.D."/>
            <person name="Fouteau S."/>
            <person name="Franken C."/>
            <person name="Gibelin C."/>
            <person name="Gish J."/>
            <person name="Goldstein S."/>
            <person name="Gonzalez A.J."/>
            <person name="Green P.J."/>
            <person name="Hallab A."/>
            <person name="Hartog M."/>
            <person name="Hua A."/>
            <person name="Humphray S.J."/>
            <person name="Jeong D.H."/>
            <person name="Jing Y."/>
            <person name="Jocker A."/>
            <person name="Kenton S.M."/>
            <person name="Kim D.J."/>
            <person name="Klee K."/>
            <person name="Lai H."/>
            <person name="Lang C."/>
            <person name="Lin S."/>
            <person name="Macmil S.L."/>
            <person name="Magdelenat G."/>
            <person name="Matthews L."/>
            <person name="McCorrison J."/>
            <person name="Monaghan E.L."/>
            <person name="Mun J.H."/>
            <person name="Najar F.Z."/>
            <person name="Nicholson C."/>
            <person name="Noirot C."/>
            <person name="O'Bleness M."/>
            <person name="Paule C.R."/>
            <person name="Poulain J."/>
            <person name="Prion F."/>
            <person name="Qin B."/>
            <person name="Qu C."/>
            <person name="Retzel E.F."/>
            <person name="Riddle C."/>
            <person name="Sallet E."/>
            <person name="Samain S."/>
            <person name="Samson N."/>
            <person name="Sanders I."/>
            <person name="Saurat O."/>
            <person name="Scarpelli C."/>
            <person name="Schiex T."/>
            <person name="Segurens B."/>
            <person name="Severin A.J."/>
            <person name="Sherrier D.J."/>
            <person name="Shi R."/>
            <person name="Sims S."/>
            <person name="Singer S.R."/>
            <person name="Sinharoy S."/>
            <person name="Sterck L."/>
            <person name="Viollet A."/>
            <person name="Wang B.B."/>
            <person name="Wang K."/>
            <person name="Wang M."/>
            <person name="Wang X."/>
            <person name="Warfsmann J."/>
            <person name="Weissenbach J."/>
            <person name="White D.D."/>
            <person name="White J.D."/>
            <person name="Wiley G.B."/>
            <person name="Wincker P."/>
            <person name="Xing Y."/>
            <person name="Yang L."/>
            <person name="Yao Z."/>
            <person name="Ying F."/>
            <person name="Zhai J."/>
            <person name="Zhou L."/>
            <person name="Zuber A."/>
            <person name="Denarie J."/>
            <person name="Dixon R.A."/>
            <person name="May G.D."/>
            <person name="Schwartz D.C."/>
            <person name="Rogers J."/>
            <person name="Quetier F."/>
            <person name="Town C.D."/>
            <person name="Roe B.A."/>
        </authorList>
    </citation>
    <scope>NUCLEOTIDE SEQUENCE [LARGE SCALE GENOMIC DNA]</scope>
    <source>
        <strain evidence="6">A17</strain>
        <strain evidence="8 9">cv. Jemalong A17</strain>
    </source>
</reference>
<name>F6LPU5_MEDTR</name>
<dbReference type="GO" id="GO:0005085">
    <property type="term" value="F:guanyl-nucleotide exchange factor activity"/>
    <property type="evidence" value="ECO:0000318"/>
    <property type="project" value="GO_Central"/>
</dbReference>
<dbReference type="Gene3D" id="1.20.58.2010">
    <property type="entry name" value="PRONE domain, subdomain 1"/>
    <property type="match status" value="2"/>
</dbReference>
<feature type="region of interest" description="Disordered" evidence="3">
    <location>
        <begin position="546"/>
        <end position="576"/>
    </location>
</feature>
<feature type="compositionally biased region" description="Polar residues" evidence="3">
    <location>
        <begin position="567"/>
        <end position="576"/>
    </location>
</feature>
<evidence type="ECO:0000259" key="4">
    <source>
        <dbReference type="PROSITE" id="PS51334"/>
    </source>
</evidence>
<feature type="region of interest" description="Disordered" evidence="3">
    <location>
        <begin position="1"/>
        <end position="26"/>
    </location>
</feature>
<dbReference type="Pfam" id="PF03759">
    <property type="entry name" value="PRONE"/>
    <property type="match status" value="1"/>
</dbReference>
<dbReference type="OrthoDB" id="1053009at2759"/>
<feature type="compositionally biased region" description="Polar residues" evidence="3">
    <location>
        <begin position="546"/>
        <end position="556"/>
    </location>
</feature>
<reference evidence="8" key="4">
    <citation type="submission" date="2015-04" db="UniProtKB">
        <authorList>
            <consortium name="EnsemblPlants"/>
        </authorList>
    </citation>
    <scope>IDENTIFICATION</scope>
    <source>
        <strain evidence="8">cv. Jemalong A17</strain>
    </source>
</reference>
<keyword evidence="9" id="KW-1185">Reference proteome</keyword>
<dbReference type="Gramene" id="rna32536">
    <property type="protein sequence ID" value="RHN57046.1"/>
    <property type="gene ID" value="gene32536"/>
</dbReference>
<evidence type="ECO:0000313" key="8">
    <source>
        <dbReference type="EnsemblPlants" id="AES99484"/>
    </source>
</evidence>
<feature type="compositionally biased region" description="Basic and acidic residues" evidence="3">
    <location>
        <begin position="53"/>
        <end position="71"/>
    </location>
</feature>
<reference evidence="5" key="2">
    <citation type="journal article" date="2011" name="Plant J.">
        <title>Identification of legume RopGEF gene families and characterization of a Medicago truncatula RopGEF mediating polar growth of root hairs.</title>
        <authorList>
            <person name="Riely B.K."/>
            <person name="He H."/>
            <person name="Venkateshwaran M."/>
            <person name="Sarma B."/>
            <person name="Schraiber J."/>
            <person name="Ane J.M."/>
            <person name="Cook D.R."/>
        </authorList>
    </citation>
    <scope>NUCLEOTIDE SEQUENCE</scope>
</reference>
<dbReference type="EMBL" id="CM001221">
    <property type="protein sequence ID" value="AES99484.1"/>
    <property type="molecule type" value="Genomic_DNA"/>
</dbReference>